<dbReference type="Proteomes" id="UP000238308">
    <property type="component" value="Unassembled WGS sequence"/>
</dbReference>
<evidence type="ECO:0000313" key="2">
    <source>
        <dbReference type="EMBL" id="PRY98695.1"/>
    </source>
</evidence>
<keyword evidence="1" id="KW-0812">Transmembrane</keyword>
<dbReference type="AlphaFoldDB" id="A0A2T0XIF2"/>
<name>A0A2T0XIF2_9BURK</name>
<feature type="transmembrane region" description="Helical" evidence="1">
    <location>
        <begin position="12"/>
        <end position="32"/>
    </location>
</feature>
<reference evidence="2 3" key="1">
    <citation type="submission" date="2018-03" db="EMBL/GenBank/DDBJ databases">
        <title>Genomic Encyclopedia of Type Strains, Phase III (KMG-III): the genomes of soil and plant-associated and newly described type strains.</title>
        <authorList>
            <person name="Whitman W."/>
        </authorList>
    </citation>
    <scope>NUCLEOTIDE SEQUENCE [LARGE SCALE GENOMIC DNA]</scope>
    <source>
        <strain evidence="2 3">MWH-P2sevCIIIb</strain>
    </source>
</reference>
<protein>
    <submittedName>
        <fullName evidence="2">Uncharacterized protein</fullName>
    </submittedName>
</protein>
<organism evidence="2 3">
    <name type="scientific">Jezberella montanilacus</name>
    <dbReference type="NCBI Taxonomy" id="323426"/>
    <lineage>
        <taxon>Bacteria</taxon>
        <taxon>Pseudomonadati</taxon>
        <taxon>Pseudomonadota</taxon>
        <taxon>Betaproteobacteria</taxon>
        <taxon>Burkholderiales</taxon>
        <taxon>Alcaligenaceae</taxon>
        <taxon>Jezberella</taxon>
    </lineage>
</organism>
<dbReference type="EMBL" id="PVTV01000012">
    <property type="protein sequence ID" value="PRY98695.1"/>
    <property type="molecule type" value="Genomic_DNA"/>
</dbReference>
<evidence type="ECO:0000313" key="3">
    <source>
        <dbReference type="Proteomes" id="UP000238308"/>
    </source>
</evidence>
<accession>A0A2T0XIF2</accession>
<gene>
    <name evidence="2" type="ORF">BCM14_1529</name>
</gene>
<keyword evidence="3" id="KW-1185">Reference proteome</keyword>
<sequence length="187" mass="20899">MMDAVVGKMIEQLNSSVFVLIAILCVSFWIVYRVGKWTETFSNHSKKIESSEINHQSLYQSIAHITAKVDLIYCNTLKNPVVMARSPVSLTETGIQANGVIGLDAVLQREFSKLEGLVGKNIPTTSYDIQTESMRVADKCFTQLLTDAELNRAKDFAFKTGLRLEDLSSILGVLLQNELLKQRNICL</sequence>
<proteinExistence type="predicted"/>
<keyword evidence="1" id="KW-1133">Transmembrane helix</keyword>
<comment type="caution">
    <text evidence="2">The sequence shown here is derived from an EMBL/GenBank/DDBJ whole genome shotgun (WGS) entry which is preliminary data.</text>
</comment>
<keyword evidence="1" id="KW-0472">Membrane</keyword>
<evidence type="ECO:0000256" key="1">
    <source>
        <dbReference type="SAM" id="Phobius"/>
    </source>
</evidence>